<dbReference type="EMBL" id="VJXY01000034">
    <property type="protein sequence ID" value="MBD6618972.1"/>
    <property type="molecule type" value="Genomic_DNA"/>
</dbReference>
<sequence>MLNAITSMLTKTIDVFLKINSSESRRRNFAKDMFGAYKALDEIAHALYGIDSTIKYITGVDQEIFKLFNRVTLPEYLLVNSMSSEGLLEIQTRYLDENGLEKVSQPRKIELNQILPVLLESNIRYFNNAIGKLTQIMKIESWDLFKIQHQPEKLKALEIYDEKLVRKFTNAWFEDGGFVEALFKLGLHQEIDGKVLKLLDAEFNPNSSLFGYEVEPQETIFDLTHTKDVEAFLKHTARCRNTVIEARDAVKQFIASNCAIEDIL</sequence>
<organism evidence="1 2">
    <name type="scientific">Komarekiella delphini-convector SJRDD-AB1</name>
    <dbReference type="NCBI Taxonomy" id="2593771"/>
    <lineage>
        <taxon>Bacteria</taxon>
        <taxon>Bacillati</taxon>
        <taxon>Cyanobacteriota</taxon>
        <taxon>Cyanophyceae</taxon>
        <taxon>Nostocales</taxon>
        <taxon>Nostocaceae</taxon>
        <taxon>Komarekiella</taxon>
        <taxon>Komarekiella delphini-convector</taxon>
    </lineage>
</organism>
<dbReference type="Proteomes" id="UP001165986">
    <property type="component" value="Unassembled WGS sequence"/>
</dbReference>
<evidence type="ECO:0000313" key="2">
    <source>
        <dbReference type="Proteomes" id="UP001165986"/>
    </source>
</evidence>
<dbReference type="RefSeq" id="WP_191760172.1">
    <property type="nucleotide sequence ID" value="NZ_VJXY01000034.1"/>
</dbReference>
<comment type="caution">
    <text evidence="1">The sequence shown here is derived from an EMBL/GenBank/DDBJ whole genome shotgun (WGS) entry which is preliminary data.</text>
</comment>
<protein>
    <submittedName>
        <fullName evidence="1">Uncharacterized protein</fullName>
    </submittedName>
</protein>
<reference evidence="1" key="1">
    <citation type="submission" date="2019-07" db="EMBL/GenBank/DDBJ databases">
        <title>Toxilogical consequences of a new and cryptic species of cyanobacteria (Komarekiella delphini-convector) recovered from the epidermis of a bottlenose dolphin and 1500 ft. in the air.</title>
        <authorList>
            <person name="Brown A.O."/>
            <person name="Dvorak P."/>
            <person name="Villanueva C.D."/>
            <person name="Foss A.J."/>
            <person name="Garvey A.D."/>
            <person name="Gibson Q.A."/>
            <person name="Johansen J.R."/>
            <person name="Casamatta D.A."/>
        </authorList>
    </citation>
    <scope>NUCLEOTIDE SEQUENCE</scope>
    <source>
        <strain evidence="1">SJRDD-AB1</strain>
    </source>
</reference>
<dbReference type="AlphaFoldDB" id="A0AA40VT96"/>
<gene>
    <name evidence="1" type="ORF">FNW02_24910</name>
</gene>
<proteinExistence type="predicted"/>
<keyword evidence="2" id="KW-1185">Reference proteome</keyword>
<name>A0AA40VT96_9NOST</name>
<accession>A0AA40VT96</accession>
<evidence type="ECO:0000313" key="1">
    <source>
        <dbReference type="EMBL" id="MBD6618972.1"/>
    </source>
</evidence>